<keyword evidence="7 9" id="KW-0472">Membrane</keyword>
<evidence type="ECO:0000256" key="4">
    <source>
        <dbReference type="ARBA" id="ARBA00022519"/>
    </source>
</evidence>
<proteinExistence type="inferred from homology"/>
<accession>A0ABS3J0K7</accession>
<evidence type="ECO:0000256" key="6">
    <source>
        <dbReference type="ARBA" id="ARBA00022989"/>
    </source>
</evidence>
<protein>
    <submittedName>
        <fullName evidence="10">TIGR01620 family protein</fullName>
    </submittedName>
</protein>
<evidence type="ECO:0000256" key="7">
    <source>
        <dbReference type="ARBA" id="ARBA00023136"/>
    </source>
</evidence>
<evidence type="ECO:0000256" key="5">
    <source>
        <dbReference type="ARBA" id="ARBA00022692"/>
    </source>
</evidence>
<name>A0ABS3J0K7_9HYPH</name>
<organism evidence="10 11">
    <name type="scientific">Jiella sonneratiae</name>
    <dbReference type="NCBI Taxonomy" id="2816856"/>
    <lineage>
        <taxon>Bacteria</taxon>
        <taxon>Pseudomonadati</taxon>
        <taxon>Pseudomonadota</taxon>
        <taxon>Alphaproteobacteria</taxon>
        <taxon>Hyphomicrobiales</taxon>
        <taxon>Aurantimonadaceae</taxon>
        <taxon>Jiella</taxon>
    </lineage>
</organism>
<comment type="similarity">
    <text evidence="2">Belongs to the UPF0283 family.</text>
</comment>
<feature type="compositionally biased region" description="Low complexity" evidence="8">
    <location>
        <begin position="32"/>
        <end position="43"/>
    </location>
</feature>
<feature type="transmembrane region" description="Helical" evidence="9">
    <location>
        <begin position="91"/>
        <end position="112"/>
    </location>
</feature>
<reference evidence="10 11" key="1">
    <citation type="submission" date="2021-03" db="EMBL/GenBank/DDBJ databases">
        <title>Whole genome sequence of Jiella sp. MQZ13P-4.</title>
        <authorList>
            <person name="Tuo L."/>
        </authorList>
    </citation>
    <scope>NUCLEOTIDE SEQUENCE [LARGE SCALE GENOMIC DNA]</scope>
    <source>
        <strain evidence="10 11">MQZ13P-4</strain>
    </source>
</reference>
<feature type="transmembrane region" description="Helical" evidence="9">
    <location>
        <begin position="124"/>
        <end position="142"/>
    </location>
</feature>
<dbReference type="PANTHER" id="PTHR39342">
    <property type="entry name" value="UPF0283 MEMBRANE PROTEIN YCJF"/>
    <property type="match status" value="1"/>
</dbReference>
<comment type="subcellular location">
    <subcellularLocation>
        <location evidence="1">Cell inner membrane</location>
        <topology evidence="1">Multi-pass membrane protein</topology>
    </subcellularLocation>
</comment>
<sequence>MSEDRDARRRRPGAFDLPGSPAARRPGEDEYPGAAAPAASDPAAAPPPRMPRSITTVAPIDLDPEDAVDADVASDDDPDIGTRRGFSFGKLFAATLGLLVSIAGGLAVDAIVREVFQRSEWLGWAVLGLAVLALVALLGIVVRETVGLMRLAAVDRERQRALAAYRADSLADARLAVATLETLLSSRAETARGRAAMASLRDEVIDGADLVALAEEHMLGPLDAKARALVLASAKRVSVVTAVSPKAIVDVSYVVFENVKLIRRMSELYGARPGTLGLLRLVRDVLAHLAVTGSIAIGDGLAQQVIGHGLAARLSQRLGEGVVNGLLTARVGLAAMDLCRPLPFLRLKRPRLGAILAEISGQPGGETGTPGGR</sequence>
<feature type="region of interest" description="Disordered" evidence="8">
    <location>
        <begin position="1"/>
        <end position="55"/>
    </location>
</feature>
<dbReference type="RefSeq" id="WP_207348760.1">
    <property type="nucleotide sequence ID" value="NZ_JAFMPY010000001.1"/>
</dbReference>
<keyword evidence="6 9" id="KW-1133">Transmembrane helix</keyword>
<keyword evidence="11" id="KW-1185">Reference proteome</keyword>
<comment type="caution">
    <text evidence="10">The sequence shown here is derived from an EMBL/GenBank/DDBJ whole genome shotgun (WGS) entry which is preliminary data.</text>
</comment>
<evidence type="ECO:0000256" key="2">
    <source>
        <dbReference type="ARBA" id="ARBA00008255"/>
    </source>
</evidence>
<dbReference type="InterPro" id="IPR021147">
    <property type="entry name" value="DUF697"/>
</dbReference>
<evidence type="ECO:0000256" key="1">
    <source>
        <dbReference type="ARBA" id="ARBA00004429"/>
    </source>
</evidence>
<dbReference type="Proteomes" id="UP000664288">
    <property type="component" value="Unassembled WGS sequence"/>
</dbReference>
<evidence type="ECO:0000256" key="9">
    <source>
        <dbReference type="SAM" id="Phobius"/>
    </source>
</evidence>
<dbReference type="PANTHER" id="PTHR39342:SF1">
    <property type="entry name" value="UPF0283 MEMBRANE PROTEIN YCJF"/>
    <property type="match status" value="1"/>
</dbReference>
<dbReference type="EMBL" id="JAFMPY010000001">
    <property type="protein sequence ID" value="MBO0902111.1"/>
    <property type="molecule type" value="Genomic_DNA"/>
</dbReference>
<evidence type="ECO:0000256" key="8">
    <source>
        <dbReference type="SAM" id="MobiDB-lite"/>
    </source>
</evidence>
<gene>
    <name evidence="10" type="ORF">J1C47_00520</name>
</gene>
<dbReference type="NCBIfam" id="TIGR01620">
    <property type="entry name" value="hyp_HI0043"/>
    <property type="match status" value="1"/>
</dbReference>
<evidence type="ECO:0000313" key="10">
    <source>
        <dbReference type="EMBL" id="MBO0902111.1"/>
    </source>
</evidence>
<dbReference type="Pfam" id="PF05128">
    <property type="entry name" value="DUF697"/>
    <property type="match status" value="1"/>
</dbReference>
<keyword evidence="4" id="KW-0997">Cell inner membrane</keyword>
<keyword evidence="5 9" id="KW-0812">Transmembrane</keyword>
<dbReference type="InterPro" id="IPR006507">
    <property type="entry name" value="UPF0283"/>
</dbReference>
<evidence type="ECO:0000256" key="3">
    <source>
        <dbReference type="ARBA" id="ARBA00022475"/>
    </source>
</evidence>
<keyword evidence="3" id="KW-1003">Cell membrane</keyword>
<evidence type="ECO:0000313" key="11">
    <source>
        <dbReference type="Proteomes" id="UP000664288"/>
    </source>
</evidence>